<dbReference type="PANTHER" id="PTHR37042">
    <property type="entry name" value="OUTER MEMBRANE PROTEIN RV1973"/>
    <property type="match status" value="1"/>
</dbReference>
<evidence type="ECO:0000256" key="2">
    <source>
        <dbReference type="ARBA" id="ARBA00023136"/>
    </source>
</evidence>
<evidence type="ECO:0000313" key="6">
    <source>
        <dbReference type="EMBL" id="NKT80114.1"/>
    </source>
</evidence>
<reference evidence="6" key="2">
    <citation type="journal article" date="2020" name="Environ. Microbiol.">
        <title>The novel and transferable erm(51) gene confers Macrolides, Lincosamides, and Streptogramins B (MLSB) resistance to clonal Rhodococcus equi in the environment.</title>
        <authorList>
            <person name="Huber L."/>
            <person name="Giguere S."/>
            <person name="Slovis N.M."/>
            <person name="Alvarez-Narvaez S."/>
            <person name="Hart K.A."/>
            <person name="Greiter M."/>
            <person name="Morris E.R.A."/>
            <person name="Cohen N.D."/>
        </authorList>
    </citation>
    <scope>NUCLEOTIDE SEQUENCE</scope>
    <source>
        <strain evidence="6">Lh_116_1</strain>
        <strain evidence="7">Lh_16_1</strain>
    </source>
</reference>
<keyword evidence="4" id="KW-1133">Transmembrane helix</keyword>
<proteinExistence type="predicted"/>
<comment type="subcellular location">
    <subcellularLocation>
        <location evidence="1">Membrane</location>
    </subcellularLocation>
</comment>
<feature type="transmembrane region" description="Helical" evidence="4">
    <location>
        <begin position="45"/>
        <end position="69"/>
    </location>
</feature>
<dbReference type="AlphaFoldDB" id="A0A9Q2UP12"/>
<name>A0A9Q2UP12_RHOHA</name>
<dbReference type="Proteomes" id="UP000608063">
    <property type="component" value="Unassembled WGS sequence"/>
</dbReference>
<evidence type="ECO:0000256" key="1">
    <source>
        <dbReference type="ARBA" id="ARBA00004370"/>
    </source>
</evidence>
<reference evidence="5" key="1">
    <citation type="submission" date="2019-11" db="EMBL/GenBank/DDBJ databases">
        <title>Spread of Macrolides and rifampicin resistant Rhodococcus equi in clinical isolates in the USA.</title>
        <authorList>
            <person name="Alvarez-Narvaez S."/>
            <person name="Huber L."/>
            <person name="Cohen N.D."/>
            <person name="Slovis N."/>
            <person name="Greiter M."/>
            <person name="Giguere S."/>
            <person name="Hart K."/>
        </authorList>
    </citation>
    <scope>NUCLEOTIDE SEQUENCE</scope>
    <source>
        <strain evidence="5">Lh_17</strain>
    </source>
</reference>
<accession>A0A9Q2UP12</accession>
<dbReference type="EMBL" id="WVBC01000032">
    <property type="protein sequence ID" value="NKT80114.1"/>
    <property type="molecule type" value="Genomic_DNA"/>
</dbReference>
<dbReference type="EMBL" id="WUXR01000002">
    <property type="protein sequence ID" value="MBM4565138.1"/>
    <property type="molecule type" value="Genomic_DNA"/>
</dbReference>
<dbReference type="EMBL" id="WVDC01000001">
    <property type="protein sequence ID" value="NKW41346.1"/>
    <property type="molecule type" value="Genomic_DNA"/>
</dbReference>
<dbReference type="GO" id="GO:0016020">
    <property type="term" value="C:membrane"/>
    <property type="evidence" value="ECO:0007669"/>
    <property type="project" value="UniProtKB-SubCell"/>
</dbReference>
<keyword evidence="2 4" id="KW-0472">Membrane</keyword>
<protein>
    <submittedName>
        <fullName evidence="6">Mce associated protein mas1a</fullName>
    </submittedName>
</protein>
<evidence type="ECO:0000313" key="5">
    <source>
        <dbReference type="EMBL" id="MBM4565138.1"/>
    </source>
</evidence>
<evidence type="ECO:0000313" key="7">
    <source>
        <dbReference type="EMBL" id="NKW41346.1"/>
    </source>
</evidence>
<sequence>MTEQKRDDDAANAAAPVTTLPEPAPEGVATEPREKRPAAKAARSFGPVPVAVLCVLAVVFGALAGWQWWEQRQLDTLRDQAVETTRDYAQTVASFDYQNLDANRDKIAGMSTSEFTGQYNKMVDALRSLVTDGQGQATATVSNIGVESVDESSAVVLAFVDQEAKNVVAPEGKSQKYRMVVTLERDGDRWIVDNVETK</sequence>
<dbReference type="RefSeq" id="WP_005516040.1">
    <property type="nucleotide sequence ID" value="NZ_AP024189.1"/>
</dbReference>
<dbReference type="Proteomes" id="UP000808906">
    <property type="component" value="Unassembled WGS sequence"/>
</dbReference>
<feature type="region of interest" description="Disordered" evidence="3">
    <location>
        <begin position="1"/>
        <end position="40"/>
    </location>
</feature>
<dbReference type="PANTHER" id="PTHR37042:SF4">
    <property type="entry name" value="OUTER MEMBRANE PROTEIN RV1973"/>
    <property type="match status" value="1"/>
</dbReference>
<keyword evidence="4" id="KW-0812">Transmembrane</keyword>
<evidence type="ECO:0000256" key="3">
    <source>
        <dbReference type="SAM" id="MobiDB-lite"/>
    </source>
</evidence>
<organism evidence="6 8">
    <name type="scientific">Rhodococcus hoagii</name>
    <name type="common">Corynebacterium equii</name>
    <dbReference type="NCBI Taxonomy" id="43767"/>
    <lineage>
        <taxon>Bacteria</taxon>
        <taxon>Bacillati</taxon>
        <taxon>Actinomycetota</taxon>
        <taxon>Actinomycetes</taxon>
        <taxon>Mycobacteriales</taxon>
        <taxon>Nocardiaceae</taxon>
        <taxon>Prescottella</taxon>
    </lineage>
</organism>
<evidence type="ECO:0000256" key="4">
    <source>
        <dbReference type="SAM" id="Phobius"/>
    </source>
</evidence>
<comment type="caution">
    <text evidence="6">The sequence shown here is derived from an EMBL/GenBank/DDBJ whole genome shotgun (WGS) entry which is preliminary data.</text>
</comment>
<gene>
    <name evidence="5" type="ORF">GS441_06750</name>
    <name evidence="6" type="ORF">GS882_18670</name>
    <name evidence="7" type="ORF">GS947_06875</name>
</gene>
<evidence type="ECO:0000313" key="8">
    <source>
        <dbReference type="Proteomes" id="UP000603463"/>
    </source>
</evidence>
<dbReference type="Proteomes" id="UP000603463">
    <property type="component" value="Unassembled WGS sequence"/>
</dbReference>